<dbReference type="PROSITE" id="PS50110">
    <property type="entry name" value="RESPONSE_REGULATORY"/>
    <property type="match status" value="1"/>
</dbReference>
<evidence type="ECO:0000256" key="5">
    <source>
        <dbReference type="ARBA" id="ARBA00023163"/>
    </source>
</evidence>
<organism evidence="8 9">
    <name type="scientific">Candidatus Desulfatibia vada</name>
    <dbReference type="NCBI Taxonomy" id="2841696"/>
    <lineage>
        <taxon>Bacteria</taxon>
        <taxon>Pseudomonadati</taxon>
        <taxon>Thermodesulfobacteriota</taxon>
        <taxon>Desulfobacteria</taxon>
        <taxon>Desulfobacterales</taxon>
        <taxon>Desulfobacterales incertae sedis</taxon>
        <taxon>Candidatus Desulfatibia</taxon>
    </lineage>
</organism>
<evidence type="ECO:0000256" key="4">
    <source>
        <dbReference type="ARBA" id="ARBA00023125"/>
    </source>
</evidence>
<dbReference type="InterPro" id="IPR041657">
    <property type="entry name" value="HTH_17"/>
</dbReference>
<dbReference type="GO" id="GO:0003677">
    <property type="term" value="F:DNA binding"/>
    <property type="evidence" value="ECO:0007669"/>
    <property type="project" value="UniProtKB-KW"/>
</dbReference>
<evidence type="ECO:0000256" key="3">
    <source>
        <dbReference type="ARBA" id="ARBA00023015"/>
    </source>
</evidence>
<name>A0A8J6NTP5_9BACT</name>
<evidence type="ECO:0000256" key="2">
    <source>
        <dbReference type="ARBA" id="ARBA00023012"/>
    </source>
</evidence>
<keyword evidence="1 6" id="KW-0597">Phosphoprotein</keyword>
<dbReference type="AlphaFoldDB" id="A0A8J6NTP5"/>
<sequence>MKNDLFTIPQAAKICSVCRTTMWRWVKSGKLEAFLTPGGQFKIREKDLKSFIQKRMQHLPVVEFSQGKKILIVDDDPAIRKLLNKMMSYNGYRREAASDGFEAGTKIMQFKPHLIILDLFMPGMDGFEVCKQIKESSNTSHIKILILTGFDSKENKERIMRAGADGYLVKPVGKSVLLKNVKDLISK</sequence>
<protein>
    <submittedName>
        <fullName evidence="8">Response regulator</fullName>
    </submittedName>
</protein>
<dbReference type="FunFam" id="3.40.50.2300:FF:000001">
    <property type="entry name" value="DNA-binding response regulator PhoB"/>
    <property type="match status" value="1"/>
</dbReference>
<dbReference type="GO" id="GO:0000160">
    <property type="term" value="P:phosphorelay signal transduction system"/>
    <property type="evidence" value="ECO:0007669"/>
    <property type="project" value="UniProtKB-KW"/>
</dbReference>
<dbReference type="InterPro" id="IPR001789">
    <property type="entry name" value="Sig_transdc_resp-reg_receiver"/>
</dbReference>
<feature type="domain" description="Response regulatory" evidence="7">
    <location>
        <begin position="69"/>
        <end position="185"/>
    </location>
</feature>
<proteinExistence type="predicted"/>
<keyword evidence="4" id="KW-0238">DNA-binding</keyword>
<evidence type="ECO:0000259" key="7">
    <source>
        <dbReference type="PROSITE" id="PS50110"/>
    </source>
</evidence>
<dbReference type="Pfam" id="PF12728">
    <property type="entry name" value="HTH_17"/>
    <property type="match status" value="1"/>
</dbReference>
<feature type="modified residue" description="4-aspartylphosphate" evidence="6">
    <location>
        <position position="118"/>
    </location>
</feature>
<keyword evidence="2" id="KW-0902">Two-component regulatory system</keyword>
<dbReference type="InterPro" id="IPR011006">
    <property type="entry name" value="CheY-like_superfamily"/>
</dbReference>
<dbReference type="Gene3D" id="3.40.50.2300">
    <property type="match status" value="1"/>
</dbReference>
<dbReference type="SUPFAM" id="SSF46955">
    <property type="entry name" value="Putative DNA-binding domain"/>
    <property type="match status" value="1"/>
</dbReference>
<comment type="caution">
    <text evidence="8">The sequence shown here is derived from an EMBL/GenBank/DDBJ whole genome shotgun (WGS) entry which is preliminary data.</text>
</comment>
<evidence type="ECO:0000256" key="6">
    <source>
        <dbReference type="PROSITE-ProRule" id="PRU00169"/>
    </source>
</evidence>
<reference evidence="8 9" key="1">
    <citation type="submission" date="2020-08" db="EMBL/GenBank/DDBJ databases">
        <title>Bridging the membrane lipid divide: bacteria of the FCB group superphylum have the potential to synthesize archaeal ether lipids.</title>
        <authorList>
            <person name="Villanueva L."/>
            <person name="Von Meijenfeldt F.A.B."/>
            <person name="Westbye A.B."/>
            <person name="Yadav S."/>
            <person name="Hopmans E.C."/>
            <person name="Dutilh B.E."/>
            <person name="Sinninghe Damste J.S."/>
        </authorList>
    </citation>
    <scope>NUCLEOTIDE SEQUENCE [LARGE SCALE GENOMIC DNA]</scope>
    <source>
        <strain evidence="8">NIOZ-UU17</strain>
    </source>
</reference>
<evidence type="ECO:0000256" key="1">
    <source>
        <dbReference type="ARBA" id="ARBA00022553"/>
    </source>
</evidence>
<keyword evidence="5" id="KW-0804">Transcription</keyword>
<dbReference type="Proteomes" id="UP000605201">
    <property type="component" value="Unassembled WGS sequence"/>
</dbReference>
<keyword evidence="3" id="KW-0805">Transcription regulation</keyword>
<dbReference type="Pfam" id="PF00072">
    <property type="entry name" value="Response_reg"/>
    <property type="match status" value="1"/>
</dbReference>
<dbReference type="SMART" id="SM00448">
    <property type="entry name" value="REC"/>
    <property type="match status" value="1"/>
</dbReference>
<dbReference type="EMBL" id="JACNIG010000257">
    <property type="protein sequence ID" value="MBC8432974.1"/>
    <property type="molecule type" value="Genomic_DNA"/>
</dbReference>
<dbReference type="PANTHER" id="PTHR44591">
    <property type="entry name" value="STRESS RESPONSE REGULATOR PROTEIN 1"/>
    <property type="match status" value="1"/>
</dbReference>
<dbReference type="PANTHER" id="PTHR44591:SF3">
    <property type="entry name" value="RESPONSE REGULATORY DOMAIN-CONTAINING PROTEIN"/>
    <property type="match status" value="1"/>
</dbReference>
<evidence type="ECO:0000313" key="9">
    <source>
        <dbReference type="Proteomes" id="UP000605201"/>
    </source>
</evidence>
<gene>
    <name evidence="8" type="ORF">H8D96_13770</name>
</gene>
<accession>A0A8J6NTP5</accession>
<evidence type="ECO:0000313" key="8">
    <source>
        <dbReference type="EMBL" id="MBC8432974.1"/>
    </source>
</evidence>
<dbReference type="InterPro" id="IPR009061">
    <property type="entry name" value="DNA-bd_dom_put_sf"/>
</dbReference>
<dbReference type="InterPro" id="IPR050595">
    <property type="entry name" value="Bact_response_regulator"/>
</dbReference>
<dbReference type="SUPFAM" id="SSF52172">
    <property type="entry name" value="CheY-like"/>
    <property type="match status" value="1"/>
</dbReference>